<accession>A0A8B8EV75</accession>
<dbReference type="InterPro" id="IPR006674">
    <property type="entry name" value="HD_domain"/>
</dbReference>
<dbReference type="PANTHER" id="PTHR11373">
    <property type="entry name" value="DEOXYNUCLEOSIDE TRIPHOSPHATE TRIPHOSPHOHYDROLASE"/>
    <property type="match status" value="1"/>
</dbReference>
<name>A0A8B8EV75_CRAVI</name>
<dbReference type="AlphaFoldDB" id="A0A8B8EV75"/>
<reference evidence="5" key="1">
    <citation type="submission" date="2025-08" db="UniProtKB">
        <authorList>
            <consortium name="RefSeq"/>
        </authorList>
    </citation>
    <scope>IDENTIFICATION</scope>
    <source>
        <tissue evidence="5">Whole sample</tissue>
    </source>
</reference>
<proteinExistence type="inferred from homology"/>
<comment type="similarity">
    <text evidence="1">Belongs to the SAMHD1 family.</text>
</comment>
<feature type="region of interest" description="Disordered" evidence="2">
    <location>
        <begin position="1"/>
        <end position="70"/>
    </location>
</feature>
<evidence type="ECO:0000256" key="2">
    <source>
        <dbReference type="SAM" id="MobiDB-lite"/>
    </source>
</evidence>
<feature type="compositionally biased region" description="Low complexity" evidence="2">
    <location>
        <begin position="54"/>
        <end position="64"/>
    </location>
</feature>
<evidence type="ECO:0000256" key="1">
    <source>
        <dbReference type="ARBA" id="ARBA00005776"/>
    </source>
</evidence>
<dbReference type="SMART" id="SM00471">
    <property type="entry name" value="HDc"/>
    <property type="match status" value="1"/>
</dbReference>
<dbReference type="OrthoDB" id="9991235at2759"/>
<dbReference type="Gene3D" id="3.30.70.2760">
    <property type="match status" value="1"/>
</dbReference>
<dbReference type="Pfam" id="PF01966">
    <property type="entry name" value="HD"/>
    <property type="match status" value="1"/>
</dbReference>
<dbReference type="SUPFAM" id="SSF109604">
    <property type="entry name" value="HD-domain/PDEase-like"/>
    <property type="match status" value="1"/>
</dbReference>
<dbReference type="Gene3D" id="1.10.3210.10">
    <property type="entry name" value="Hypothetical protein af1432"/>
    <property type="match status" value="1"/>
</dbReference>
<dbReference type="InterPro" id="IPR050135">
    <property type="entry name" value="dGTPase-like"/>
</dbReference>
<dbReference type="GeneID" id="111136963"/>
<feature type="domain" description="HD" evidence="3">
    <location>
        <begin position="163"/>
        <end position="312"/>
    </location>
</feature>
<sequence>METYLKKTTHPGPMTPVLRSSSNRAPEPAKNASSRSQRITRKTKTGRMADKSHSTPTGSTPTGSQLGSAGMSDKELLQKIIDNQGQMLTDLSTLKNDFSALIAYLEKTKKPLKMKIINDPIWGPIELHPLCVRVIDTPEFQRLRSIKQLGGISYVYPGACHSRFEHSIGTSYLAGSLGRALQKKINEEGPKELKISDKEILCLELGGLCHDLGHGPFSHLLDLMFYPRVKKKNDDLPRWTHEDNSLQMIDRIFGRITYDDYITLGDIEFIKELIKKPLGGYRTYKNQPEKQFFFEIIANDLNSIDVDKWDYFSRDCHMLGLHHNFQCERTIKLAKVVEHDGKWHISYPKSEWFNLFDMYYTRFTLHRRAYQHPVAKAVEIMITDALLKADIWLTFPPGAENGKCLSKSVTEMDAYMWVTDDVLHQVRMLPSNADDDIDDAKRILDRIHRRDLYRLVGENKITWRDQPNQEKKKEYRKSLEEWMKQEKLQKWMKQNEIEENHHRLYHTEYVEFNYGNKDRSPLEKVKFYRNDKSAKLTDDEISAMLPTKFEQIYIRLYWKGEKNEDPNKTILKKFHEMEEEWAVFVPTKRTDN</sequence>
<dbReference type="KEGG" id="cvn:111136963"/>
<dbReference type="GO" id="GO:0006203">
    <property type="term" value="P:dGTP catabolic process"/>
    <property type="evidence" value="ECO:0007669"/>
    <property type="project" value="TreeGrafter"/>
</dbReference>
<dbReference type="GO" id="GO:0005634">
    <property type="term" value="C:nucleus"/>
    <property type="evidence" value="ECO:0007669"/>
    <property type="project" value="TreeGrafter"/>
</dbReference>
<dbReference type="PROSITE" id="PS51831">
    <property type="entry name" value="HD"/>
    <property type="match status" value="1"/>
</dbReference>
<dbReference type="RefSeq" id="XP_022343874.1">
    <property type="nucleotide sequence ID" value="XM_022488166.1"/>
</dbReference>
<evidence type="ECO:0000313" key="5">
    <source>
        <dbReference type="RefSeq" id="XP_022343874.1"/>
    </source>
</evidence>
<dbReference type="GO" id="GO:0051607">
    <property type="term" value="P:defense response to virus"/>
    <property type="evidence" value="ECO:0007669"/>
    <property type="project" value="TreeGrafter"/>
</dbReference>
<dbReference type="CDD" id="cd00077">
    <property type="entry name" value="HDc"/>
    <property type="match status" value="1"/>
</dbReference>
<evidence type="ECO:0000313" key="4">
    <source>
        <dbReference type="Proteomes" id="UP000694844"/>
    </source>
</evidence>
<dbReference type="Proteomes" id="UP000694844">
    <property type="component" value="Chromosome 5"/>
</dbReference>
<organism evidence="4 5">
    <name type="scientific">Crassostrea virginica</name>
    <name type="common">Eastern oyster</name>
    <dbReference type="NCBI Taxonomy" id="6565"/>
    <lineage>
        <taxon>Eukaryota</taxon>
        <taxon>Metazoa</taxon>
        <taxon>Spiralia</taxon>
        <taxon>Lophotrochozoa</taxon>
        <taxon>Mollusca</taxon>
        <taxon>Bivalvia</taxon>
        <taxon>Autobranchia</taxon>
        <taxon>Pteriomorphia</taxon>
        <taxon>Ostreida</taxon>
        <taxon>Ostreoidea</taxon>
        <taxon>Ostreidae</taxon>
        <taxon>Crassostrea</taxon>
    </lineage>
</organism>
<keyword evidence="4" id="KW-1185">Reference proteome</keyword>
<gene>
    <name evidence="5" type="primary">LOC111136963</name>
</gene>
<dbReference type="InterPro" id="IPR003607">
    <property type="entry name" value="HD/PDEase_dom"/>
</dbReference>
<dbReference type="PANTHER" id="PTHR11373:SF4">
    <property type="entry name" value="DEOXYNUCLEOSIDE TRIPHOSPHATE TRIPHOSPHOHYDROLASE SAMHD1"/>
    <property type="match status" value="1"/>
</dbReference>
<dbReference type="GO" id="GO:0008832">
    <property type="term" value="F:dGTPase activity"/>
    <property type="evidence" value="ECO:0007669"/>
    <property type="project" value="TreeGrafter"/>
</dbReference>
<protein>
    <submittedName>
        <fullName evidence="5">Deoxynucleoside triphosphate triphosphohydrolase SAMHD1-like</fullName>
    </submittedName>
</protein>
<dbReference type="GO" id="GO:0045088">
    <property type="term" value="P:regulation of innate immune response"/>
    <property type="evidence" value="ECO:0007669"/>
    <property type="project" value="TreeGrafter"/>
</dbReference>
<evidence type="ECO:0000259" key="3">
    <source>
        <dbReference type="PROSITE" id="PS51831"/>
    </source>
</evidence>